<proteinExistence type="predicted"/>
<evidence type="ECO:0000313" key="3">
    <source>
        <dbReference type="Proteomes" id="UP000315673"/>
    </source>
</evidence>
<dbReference type="Proteomes" id="UP000315673">
    <property type="component" value="Chromosome"/>
</dbReference>
<evidence type="ECO:0000259" key="1">
    <source>
        <dbReference type="PROSITE" id="PS51746"/>
    </source>
</evidence>
<dbReference type="KEGG" id="spai:FPZ24_13570"/>
<dbReference type="GO" id="GO:0004722">
    <property type="term" value="F:protein serine/threonine phosphatase activity"/>
    <property type="evidence" value="ECO:0007669"/>
    <property type="project" value="InterPro"/>
</dbReference>
<dbReference type="PROSITE" id="PS51746">
    <property type="entry name" value="PPM_2"/>
    <property type="match status" value="1"/>
</dbReference>
<keyword evidence="3" id="KW-1185">Reference proteome</keyword>
<feature type="domain" description="PPM-type phosphatase" evidence="1">
    <location>
        <begin position="15"/>
        <end position="241"/>
    </location>
</feature>
<sequence>MSFGRFVAAPTSATITSVARSHVGLVRIINEDRVFDCPDRGVWAVADGMGGHAGGDLAAQAVIDRLRLLTAGEGMIRFTDMLVALGQANGDIRQRNERFGAAAGTTVVAAMIQDGTAHVAWAGDSRAYRLRGGGLELLTRDHSVVQELVDAGLLTPDRAERHPQSHVVTRALGVDDDPRLQTVSIRLLPGDRLLLCSDGLSRSLAAGDADSEAIDRLADRMLANALARDGSDNVSLILIDCRPLKSR</sequence>
<dbReference type="PANTHER" id="PTHR13832:SF827">
    <property type="entry name" value="PROTEIN PHOSPHATASE 1L"/>
    <property type="match status" value="1"/>
</dbReference>
<dbReference type="InterPro" id="IPR036457">
    <property type="entry name" value="PPM-type-like_dom_sf"/>
</dbReference>
<dbReference type="InterPro" id="IPR001932">
    <property type="entry name" value="PPM-type_phosphatase-like_dom"/>
</dbReference>
<dbReference type="Pfam" id="PF13672">
    <property type="entry name" value="PP2C_2"/>
    <property type="match status" value="1"/>
</dbReference>
<dbReference type="SUPFAM" id="SSF81606">
    <property type="entry name" value="PP2C-like"/>
    <property type="match status" value="1"/>
</dbReference>
<dbReference type="AlphaFoldDB" id="A0A5B8LLU5"/>
<dbReference type="CDD" id="cd00143">
    <property type="entry name" value="PP2Cc"/>
    <property type="match status" value="1"/>
</dbReference>
<dbReference type="OrthoDB" id="9801841at2"/>
<organism evidence="2 3">
    <name type="scientific">Sphingomonas panacisoli</name>
    <dbReference type="NCBI Taxonomy" id="1813879"/>
    <lineage>
        <taxon>Bacteria</taxon>
        <taxon>Pseudomonadati</taxon>
        <taxon>Pseudomonadota</taxon>
        <taxon>Alphaproteobacteria</taxon>
        <taxon>Sphingomonadales</taxon>
        <taxon>Sphingomonadaceae</taxon>
        <taxon>Sphingomonas</taxon>
    </lineage>
</organism>
<dbReference type="Gene3D" id="3.60.40.10">
    <property type="entry name" value="PPM-type phosphatase domain"/>
    <property type="match status" value="1"/>
</dbReference>
<dbReference type="SMART" id="SM00332">
    <property type="entry name" value="PP2Cc"/>
    <property type="match status" value="1"/>
</dbReference>
<dbReference type="EMBL" id="CP042306">
    <property type="protein sequence ID" value="QDZ09221.1"/>
    <property type="molecule type" value="Genomic_DNA"/>
</dbReference>
<dbReference type="SMART" id="SM00331">
    <property type="entry name" value="PP2C_SIG"/>
    <property type="match status" value="1"/>
</dbReference>
<accession>A0A5B8LLU5</accession>
<evidence type="ECO:0000313" key="2">
    <source>
        <dbReference type="EMBL" id="QDZ09221.1"/>
    </source>
</evidence>
<gene>
    <name evidence="2" type="ORF">FPZ24_13570</name>
</gene>
<name>A0A5B8LLU5_9SPHN</name>
<dbReference type="InterPro" id="IPR015655">
    <property type="entry name" value="PP2C"/>
</dbReference>
<protein>
    <submittedName>
        <fullName evidence="2">Serine/threonine-protein phosphatase</fullName>
    </submittedName>
</protein>
<reference evidence="2 3" key="1">
    <citation type="submission" date="2019-07" db="EMBL/GenBank/DDBJ databases">
        <title>Full genome sequence of Sphingomonas sp. 4R-6-7(HKS19).</title>
        <authorList>
            <person name="Im W.-T."/>
        </authorList>
    </citation>
    <scope>NUCLEOTIDE SEQUENCE [LARGE SCALE GENOMIC DNA]</scope>
    <source>
        <strain evidence="2 3">HKS19</strain>
    </source>
</reference>
<dbReference type="PANTHER" id="PTHR13832">
    <property type="entry name" value="PROTEIN PHOSPHATASE 2C"/>
    <property type="match status" value="1"/>
</dbReference>